<dbReference type="AlphaFoldDB" id="A0A858SU85"/>
<feature type="transmembrane region" description="Helical" evidence="1">
    <location>
        <begin position="142"/>
        <end position="163"/>
    </location>
</feature>
<dbReference type="SUPFAM" id="SSF55073">
    <property type="entry name" value="Nucleotide cyclase"/>
    <property type="match status" value="1"/>
</dbReference>
<evidence type="ECO:0000313" key="4">
    <source>
        <dbReference type="EMBL" id="QJF51567.1"/>
    </source>
</evidence>
<dbReference type="Proteomes" id="UP000503308">
    <property type="component" value="Chromosome"/>
</dbReference>
<dbReference type="CDD" id="cd01948">
    <property type="entry name" value="EAL"/>
    <property type="match status" value="1"/>
</dbReference>
<sequence length="674" mass="74188">MRIRGGAMDLLRSVTTDQFSREVDASVVVTLASILVVISAVICVIDRTNNRRAGERNTSDALLWMHIWFIVGAAGLELGRQYPFRLSAPLVLTAVCWGLVSAFIAMQAAMTRMPAGRTWPAVAIALGVLQSALAAISDSAGAVFISSSLINGGLAACFALTLNRVARARAIDFRMIMIVPFCAIALAYGLRLVLILYGVDKSLIVGFSVVIGLLISASSVFWLFSAISIRGQHLLRQVERTSSTDALTQLGNRMSFERFMADLTGAGRRSTSRQSACLSIDMDRFKEINDTYGHEAGDLVLVSTARRLQHFGAGSETRIFRIGGDEFVLWCIPDDAALFKDEVQDLLAELAKPVGFGAVSLNVGVSIGVEMSSDDTAPHEIVRRSDIALYRSKKSGRNRVTFYSHALGDTHYQRLRILEEFRAALRGGAVSAYFQPQFSLSSNALCGCEVLARWHHPEHGLVSPGDFIPLARELGLLAELDRCILDQALQALNRWDQSGLHLPRISVNVSMSRLRQKDLLEELANRRDLPRGRISFEMLETVFADDDDALKWNTDRLKEMGIGVEIDDFGTGHAAISSVVSLNPDRIKIDRFFVRGIGHSQSSRDILKVLIDFTKLTGAVCLVEGVETIEQRDIISTLGGDEIQGFVLARPMPRDEMQMWLERHYADPANDQAC</sequence>
<feature type="domain" description="GGDEF" evidence="3">
    <location>
        <begin position="273"/>
        <end position="405"/>
    </location>
</feature>
<keyword evidence="1" id="KW-0472">Membrane</keyword>
<evidence type="ECO:0000259" key="3">
    <source>
        <dbReference type="PROSITE" id="PS50887"/>
    </source>
</evidence>
<protein>
    <submittedName>
        <fullName evidence="4">EAL domain-containing protein</fullName>
    </submittedName>
</protein>
<dbReference type="EMBL" id="CP048788">
    <property type="protein sequence ID" value="QJF51567.1"/>
    <property type="molecule type" value="Genomic_DNA"/>
</dbReference>
<dbReference type="GO" id="GO:0071111">
    <property type="term" value="F:cyclic-guanylate-specific phosphodiesterase activity"/>
    <property type="evidence" value="ECO:0007669"/>
    <property type="project" value="InterPro"/>
</dbReference>
<gene>
    <name evidence="4" type="ORF">G3256_10525</name>
</gene>
<dbReference type="InterPro" id="IPR029787">
    <property type="entry name" value="Nucleotide_cyclase"/>
</dbReference>
<dbReference type="CDD" id="cd01949">
    <property type="entry name" value="GGDEF"/>
    <property type="match status" value="1"/>
</dbReference>
<dbReference type="SUPFAM" id="SSF141868">
    <property type="entry name" value="EAL domain-like"/>
    <property type="match status" value="1"/>
</dbReference>
<feature type="transmembrane region" description="Helical" evidence="1">
    <location>
        <begin position="118"/>
        <end position="136"/>
    </location>
</feature>
<dbReference type="Pfam" id="PF00563">
    <property type="entry name" value="EAL"/>
    <property type="match status" value="1"/>
</dbReference>
<evidence type="ECO:0000313" key="5">
    <source>
        <dbReference type="Proteomes" id="UP000503308"/>
    </source>
</evidence>
<dbReference type="KEGG" id="rpon:G3256_10525"/>
<proteinExistence type="predicted"/>
<feature type="transmembrane region" description="Helical" evidence="1">
    <location>
        <begin position="175"/>
        <end position="197"/>
    </location>
</feature>
<evidence type="ECO:0000259" key="2">
    <source>
        <dbReference type="PROSITE" id="PS50883"/>
    </source>
</evidence>
<dbReference type="Gene3D" id="3.20.20.450">
    <property type="entry name" value="EAL domain"/>
    <property type="match status" value="1"/>
</dbReference>
<dbReference type="SMART" id="SM00052">
    <property type="entry name" value="EAL"/>
    <property type="match status" value="1"/>
</dbReference>
<reference evidence="4 5" key="1">
    <citation type="submission" date="2020-02" db="EMBL/GenBank/DDBJ databases">
        <title>Genome sequence of Roseobacter ponti.</title>
        <authorList>
            <person name="Hollensteiner J."/>
            <person name="Schneider D."/>
            <person name="Poehlein A."/>
            <person name="Daniel R."/>
        </authorList>
    </citation>
    <scope>NUCLEOTIDE SEQUENCE [LARGE SCALE GENOMIC DNA]</scope>
    <source>
        <strain evidence="4 5">DSM 106830</strain>
    </source>
</reference>
<dbReference type="InterPro" id="IPR043128">
    <property type="entry name" value="Rev_trsase/Diguanyl_cyclase"/>
</dbReference>
<dbReference type="PANTHER" id="PTHR33121">
    <property type="entry name" value="CYCLIC DI-GMP PHOSPHODIESTERASE PDEF"/>
    <property type="match status" value="1"/>
</dbReference>
<organism evidence="4 5">
    <name type="scientific">Roseobacter ponti</name>
    <dbReference type="NCBI Taxonomy" id="1891787"/>
    <lineage>
        <taxon>Bacteria</taxon>
        <taxon>Pseudomonadati</taxon>
        <taxon>Pseudomonadota</taxon>
        <taxon>Alphaproteobacteria</taxon>
        <taxon>Rhodobacterales</taxon>
        <taxon>Roseobacteraceae</taxon>
        <taxon>Roseobacter</taxon>
    </lineage>
</organism>
<dbReference type="Gene3D" id="3.30.70.270">
    <property type="match status" value="1"/>
</dbReference>
<accession>A0A858SU85</accession>
<evidence type="ECO:0000256" key="1">
    <source>
        <dbReference type="SAM" id="Phobius"/>
    </source>
</evidence>
<dbReference type="SMART" id="SM00267">
    <property type="entry name" value="GGDEF"/>
    <property type="match status" value="1"/>
</dbReference>
<keyword evidence="1" id="KW-0812">Transmembrane</keyword>
<dbReference type="RefSeq" id="WP_169640784.1">
    <property type="nucleotide sequence ID" value="NZ_CP048788.1"/>
</dbReference>
<dbReference type="InterPro" id="IPR001633">
    <property type="entry name" value="EAL_dom"/>
</dbReference>
<dbReference type="PANTHER" id="PTHR33121:SF70">
    <property type="entry name" value="SIGNALING PROTEIN YKOW"/>
    <property type="match status" value="1"/>
</dbReference>
<dbReference type="InterPro" id="IPR000160">
    <property type="entry name" value="GGDEF_dom"/>
</dbReference>
<keyword evidence="1" id="KW-1133">Transmembrane helix</keyword>
<feature type="transmembrane region" description="Helical" evidence="1">
    <location>
        <begin position="88"/>
        <end position="106"/>
    </location>
</feature>
<feature type="domain" description="EAL" evidence="2">
    <location>
        <begin position="414"/>
        <end position="665"/>
    </location>
</feature>
<feature type="transmembrane region" description="Helical" evidence="1">
    <location>
        <begin position="25"/>
        <end position="45"/>
    </location>
</feature>
<dbReference type="PROSITE" id="PS50887">
    <property type="entry name" value="GGDEF"/>
    <property type="match status" value="1"/>
</dbReference>
<feature type="transmembrane region" description="Helical" evidence="1">
    <location>
        <begin position="57"/>
        <end position="76"/>
    </location>
</feature>
<keyword evidence="5" id="KW-1185">Reference proteome</keyword>
<dbReference type="NCBIfam" id="TIGR00254">
    <property type="entry name" value="GGDEF"/>
    <property type="match status" value="1"/>
</dbReference>
<name>A0A858SU85_9RHOB</name>
<feature type="transmembrane region" description="Helical" evidence="1">
    <location>
        <begin position="203"/>
        <end position="227"/>
    </location>
</feature>
<dbReference type="InterPro" id="IPR050706">
    <property type="entry name" value="Cyclic-di-GMP_PDE-like"/>
</dbReference>
<dbReference type="Pfam" id="PF00990">
    <property type="entry name" value="GGDEF"/>
    <property type="match status" value="1"/>
</dbReference>
<dbReference type="InterPro" id="IPR035919">
    <property type="entry name" value="EAL_sf"/>
</dbReference>
<dbReference type="PROSITE" id="PS50883">
    <property type="entry name" value="EAL"/>
    <property type="match status" value="1"/>
</dbReference>